<evidence type="ECO:0000256" key="6">
    <source>
        <dbReference type="ARBA" id="ARBA00023136"/>
    </source>
</evidence>
<keyword evidence="7" id="KW-0325">Glycoprotein</keyword>
<evidence type="ECO:0000256" key="1">
    <source>
        <dbReference type="ARBA" id="ARBA00004236"/>
    </source>
</evidence>
<keyword evidence="10" id="KW-1185">Reference proteome</keyword>
<dbReference type="AlphaFoldDB" id="A0AAV2NR72"/>
<dbReference type="GO" id="GO:0005886">
    <property type="term" value="C:plasma membrane"/>
    <property type="evidence" value="ECO:0007669"/>
    <property type="project" value="UniProtKB-SubCell"/>
</dbReference>
<dbReference type="Proteomes" id="UP001497644">
    <property type="component" value="Chromosome 3"/>
</dbReference>
<dbReference type="EMBL" id="OZ034826">
    <property type="protein sequence ID" value="CAL1682395.1"/>
    <property type="molecule type" value="Genomic_DNA"/>
</dbReference>
<evidence type="ECO:0000313" key="10">
    <source>
        <dbReference type="Proteomes" id="UP001497644"/>
    </source>
</evidence>
<feature type="transmembrane region" description="Helical" evidence="8">
    <location>
        <begin position="12"/>
        <end position="33"/>
    </location>
</feature>
<sequence>MKSVIALQQFKKCIILFMVGIVCSSLTYVIYVVDPINMIIEYNLQMTPHSLLFSVWKKPPLDVYLNVYIFNITNPVEFLSGKEKLKVQDIGPYVYQEFLENDNITFNDNGTLTYIPRRRVVFVPEMSVSDPAKDIVNVANIPFLGVSSALHDAGFLVNYPLVQLANVMGAKPILNISVYDYLWGYEDSMVTLASGIVPNFINFQKFGLMDRMYDEGENIVTVILRKNADMVNEKGRYLSIDKYNGSPGLAQWGYIETEGNETQEGNLVCNTIQGATEGIIFPSDMDKRATFRVFRKAFCRTLPIMFRKEVSTENGIPGYLYTLTDDFADPPDRNPDNECYCHKMKTCLKRGLSDLTPCYYNIPAAVSLPHFLDADPSLLEDVEGLKPDRKKHESFVILQQKIGMPIHVHSRIQTNLIMHPTRYNSKIAAFNGITIPLFWSDMHISSLPTYLLILLKSLYILPVTQTVLIYLLGIIGVMTIVLSLASTLWMFNKQQQKQEQEAIKSVDNSDLRIPLCNGQYTSINILPSIKKITSKTDLFTVESPYS</sequence>
<dbReference type="GO" id="GO:0005737">
    <property type="term" value="C:cytoplasm"/>
    <property type="evidence" value="ECO:0007669"/>
    <property type="project" value="TreeGrafter"/>
</dbReference>
<gene>
    <name evidence="9" type="ORF">LPLAT_LOCUS8219</name>
</gene>
<evidence type="ECO:0008006" key="11">
    <source>
        <dbReference type="Google" id="ProtNLM"/>
    </source>
</evidence>
<reference evidence="9" key="1">
    <citation type="submission" date="2024-04" db="EMBL/GenBank/DDBJ databases">
        <authorList>
            <consortium name="Molecular Ecology Group"/>
        </authorList>
    </citation>
    <scope>NUCLEOTIDE SEQUENCE</scope>
</reference>
<dbReference type="PANTHER" id="PTHR11923:SF104">
    <property type="entry name" value="FI07620P"/>
    <property type="match status" value="1"/>
</dbReference>
<dbReference type="Pfam" id="PF01130">
    <property type="entry name" value="CD36"/>
    <property type="match status" value="1"/>
</dbReference>
<evidence type="ECO:0000256" key="5">
    <source>
        <dbReference type="ARBA" id="ARBA00022989"/>
    </source>
</evidence>
<evidence type="ECO:0000256" key="3">
    <source>
        <dbReference type="ARBA" id="ARBA00022475"/>
    </source>
</evidence>
<organism evidence="9 10">
    <name type="scientific">Lasius platythorax</name>
    <dbReference type="NCBI Taxonomy" id="488582"/>
    <lineage>
        <taxon>Eukaryota</taxon>
        <taxon>Metazoa</taxon>
        <taxon>Ecdysozoa</taxon>
        <taxon>Arthropoda</taxon>
        <taxon>Hexapoda</taxon>
        <taxon>Insecta</taxon>
        <taxon>Pterygota</taxon>
        <taxon>Neoptera</taxon>
        <taxon>Endopterygota</taxon>
        <taxon>Hymenoptera</taxon>
        <taxon>Apocrita</taxon>
        <taxon>Aculeata</taxon>
        <taxon>Formicoidea</taxon>
        <taxon>Formicidae</taxon>
        <taxon>Formicinae</taxon>
        <taxon>Lasius</taxon>
        <taxon>Lasius</taxon>
    </lineage>
</organism>
<evidence type="ECO:0000313" key="9">
    <source>
        <dbReference type="EMBL" id="CAL1682395.1"/>
    </source>
</evidence>
<protein>
    <recommendedName>
        <fullName evidence="11">Scavenger receptor class B member 1</fullName>
    </recommendedName>
</protein>
<keyword evidence="4 8" id="KW-0812">Transmembrane</keyword>
<keyword evidence="3" id="KW-1003">Cell membrane</keyword>
<evidence type="ECO:0000256" key="7">
    <source>
        <dbReference type="ARBA" id="ARBA00023180"/>
    </source>
</evidence>
<name>A0AAV2NR72_9HYME</name>
<comment type="subcellular location">
    <subcellularLocation>
        <location evidence="1">Cell membrane</location>
    </subcellularLocation>
</comment>
<feature type="transmembrane region" description="Helical" evidence="8">
    <location>
        <begin position="467"/>
        <end position="491"/>
    </location>
</feature>
<keyword evidence="6 8" id="KW-0472">Membrane</keyword>
<keyword evidence="5 8" id="KW-1133">Transmembrane helix</keyword>
<comment type="similarity">
    <text evidence="2">Belongs to the CD36 family.</text>
</comment>
<dbReference type="InterPro" id="IPR002159">
    <property type="entry name" value="CD36_fam"/>
</dbReference>
<evidence type="ECO:0000256" key="8">
    <source>
        <dbReference type="SAM" id="Phobius"/>
    </source>
</evidence>
<dbReference type="GO" id="GO:0005044">
    <property type="term" value="F:scavenger receptor activity"/>
    <property type="evidence" value="ECO:0007669"/>
    <property type="project" value="TreeGrafter"/>
</dbReference>
<evidence type="ECO:0000256" key="2">
    <source>
        <dbReference type="ARBA" id="ARBA00010532"/>
    </source>
</evidence>
<evidence type="ECO:0000256" key="4">
    <source>
        <dbReference type="ARBA" id="ARBA00022692"/>
    </source>
</evidence>
<accession>A0AAV2NR72</accession>
<dbReference type="PANTHER" id="PTHR11923">
    <property type="entry name" value="SCAVENGER RECEPTOR CLASS B TYPE-1 SR-B1"/>
    <property type="match status" value="1"/>
</dbReference>
<dbReference type="PRINTS" id="PR01609">
    <property type="entry name" value="CD36FAMILY"/>
</dbReference>
<proteinExistence type="inferred from homology"/>